<comment type="caution">
    <text evidence="1">The sequence shown here is derived from an EMBL/GenBank/DDBJ whole genome shotgun (WGS) entry which is preliminary data.</text>
</comment>
<organism evidence="1 2">
    <name type="scientific">Oculimacula yallundae</name>
    <dbReference type="NCBI Taxonomy" id="86028"/>
    <lineage>
        <taxon>Eukaryota</taxon>
        <taxon>Fungi</taxon>
        <taxon>Dikarya</taxon>
        <taxon>Ascomycota</taxon>
        <taxon>Pezizomycotina</taxon>
        <taxon>Leotiomycetes</taxon>
        <taxon>Helotiales</taxon>
        <taxon>Ploettnerulaceae</taxon>
        <taxon>Oculimacula</taxon>
    </lineage>
</organism>
<dbReference type="Proteomes" id="UP001595075">
    <property type="component" value="Unassembled WGS sequence"/>
</dbReference>
<reference evidence="1 2" key="1">
    <citation type="journal article" date="2024" name="Commun. Biol.">
        <title>Comparative genomic analysis of thermophilic fungi reveals convergent evolutionary adaptations and gene losses.</title>
        <authorList>
            <person name="Steindorff A.S."/>
            <person name="Aguilar-Pontes M.V."/>
            <person name="Robinson A.J."/>
            <person name="Andreopoulos B."/>
            <person name="LaButti K."/>
            <person name="Kuo A."/>
            <person name="Mondo S."/>
            <person name="Riley R."/>
            <person name="Otillar R."/>
            <person name="Haridas S."/>
            <person name="Lipzen A."/>
            <person name="Grimwood J."/>
            <person name="Schmutz J."/>
            <person name="Clum A."/>
            <person name="Reid I.D."/>
            <person name="Moisan M.C."/>
            <person name="Butler G."/>
            <person name="Nguyen T.T.M."/>
            <person name="Dewar K."/>
            <person name="Conant G."/>
            <person name="Drula E."/>
            <person name="Henrissat B."/>
            <person name="Hansel C."/>
            <person name="Singer S."/>
            <person name="Hutchinson M.I."/>
            <person name="de Vries R.P."/>
            <person name="Natvig D.O."/>
            <person name="Powell A.J."/>
            <person name="Tsang A."/>
            <person name="Grigoriev I.V."/>
        </authorList>
    </citation>
    <scope>NUCLEOTIDE SEQUENCE [LARGE SCALE GENOMIC DNA]</scope>
    <source>
        <strain evidence="1 2">CBS 494.80</strain>
    </source>
</reference>
<keyword evidence="2" id="KW-1185">Reference proteome</keyword>
<dbReference type="EMBL" id="JAZHXI010000015">
    <property type="protein sequence ID" value="KAL2063541.1"/>
    <property type="molecule type" value="Genomic_DNA"/>
</dbReference>
<evidence type="ECO:0000313" key="2">
    <source>
        <dbReference type="Proteomes" id="UP001595075"/>
    </source>
</evidence>
<sequence length="82" mass="9339">MVRHKVRDNLIMHQFSPSASDLHINEAKFVPVPPTHQPSKQNRLILYASKPTMNGYLERRATKKMHKANALEILKSPPAKAI</sequence>
<evidence type="ECO:0000313" key="1">
    <source>
        <dbReference type="EMBL" id="KAL2063541.1"/>
    </source>
</evidence>
<protein>
    <submittedName>
        <fullName evidence="1">Uncharacterized protein</fullName>
    </submittedName>
</protein>
<accession>A0ABR4C2D9</accession>
<gene>
    <name evidence="1" type="ORF">VTL71DRAFT_5346</name>
</gene>
<name>A0ABR4C2D9_9HELO</name>
<proteinExistence type="predicted"/>